<evidence type="ECO:0000313" key="3">
    <source>
        <dbReference type="EMBL" id="RCW29668.1"/>
    </source>
</evidence>
<comment type="caution">
    <text evidence="3">The sequence shown here is derived from an EMBL/GenBank/DDBJ whole genome shotgun (WGS) entry which is preliminary data.</text>
</comment>
<dbReference type="SUPFAM" id="SSF53955">
    <property type="entry name" value="Lysozyme-like"/>
    <property type="match status" value="1"/>
</dbReference>
<name>A0A368ULJ8_9BACT</name>
<dbReference type="Proteomes" id="UP000252733">
    <property type="component" value="Unassembled WGS sequence"/>
</dbReference>
<dbReference type="Pfam" id="PF05838">
    <property type="entry name" value="Glyco_hydro_108"/>
    <property type="match status" value="1"/>
</dbReference>
<feature type="domain" description="Peptidoglycan binding" evidence="2">
    <location>
        <begin position="93"/>
        <end position="171"/>
    </location>
</feature>
<organism evidence="3 4">
    <name type="scientific">Marinilabilia salmonicolor</name>
    <dbReference type="NCBI Taxonomy" id="989"/>
    <lineage>
        <taxon>Bacteria</taxon>
        <taxon>Pseudomonadati</taxon>
        <taxon>Bacteroidota</taxon>
        <taxon>Bacteroidia</taxon>
        <taxon>Marinilabiliales</taxon>
        <taxon>Marinilabiliaceae</taxon>
        <taxon>Marinilabilia</taxon>
    </lineage>
</organism>
<dbReference type="InterPro" id="IPR008565">
    <property type="entry name" value="TtsA-like_GH18_dom"/>
</dbReference>
<keyword evidence="4" id="KW-1185">Reference proteome</keyword>
<dbReference type="RefSeq" id="WP_114437823.1">
    <property type="nucleotide sequence ID" value="NZ_QPIZ01000026.1"/>
</dbReference>
<evidence type="ECO:0000259" key="1">
    <source>
        <dbReference type="Pfam" id="PF05838"/>
    </source>
</evidence>
<evidence type="ECO:0000259" key="2">
    <source>
        <dbReference type="Pfam" id="PF09374"/>
    </source>
</evidence>
<proteinExistence type="predicted"/>
<dbReference type="InterPro" id="IPR023346">
    <property type="entry name" value="Lysozyme-like_dom_sf"/>
</dbReference>
<feature type="domain" description="TtsA-like Glycoside hydrolase family 108" evidence="1">
    <location>
        <begin position="9"/>
        <end position="89"/>
    </location>
</feature>
<dbReference type="AlphaFoldDB" id="A0A368ULJ8"/>
<reference evidence="3 4" key="1">
    <citation type="submission" date="2018-07" db="EMBL/GenBank/DDBJ databases">
        <title>Freshwater and sediment microbial communities from various areas in North America, analyzing microbe dynamics in response to fracking.</title>
        <authorList>
            <person name="Lamendella R."/>
        </authorList>
    </citation>
    <scope>NUCLEOTIDE SEQUENCE [LARGE SCALE GENOMIC DNA]</scope>
    <source>
        <strain evidence="3 4">160A</strain>
    </source>
</reference>
<dbReference type="InterPro" id="IPR018537">
    <property type="entry name" value="Peptidoglycan-bd_3"/>
</dbReference>
<gene>
    <name evidence="3" type="ORF">DFO77_12625</name>
</gene>
<dbReference type="EMBL" id="QPIZ01000026">
    <property type="protein sequence ID" value="RCW29668.1"/>
    <property type="molecule type" value="Genomic_DNA"/>
</dbReference>
<sequence length="184" mass="21178">MAREHLFISKIIEIEGGYVNDPSDLGGETKFGITLKTARQNGYDGPMSGLTVETAREIYLRQYWYKPGFDKISNNQLAFELLDTAVNMGPETAVEILQNSCNLLNHRNRYGSDLEVDGRLGIKTLAFVNRYRMPDRLCMLMNAVQCSRYVRIAQARPEQRKFIYGWLKERVFNQTSFDDKPLIP</sequence>
<accession>A0A368ULJ8</accession>
<dbReference type="Gene3D" id="1.20.141.10">
    <property type="entry name" value="Chitosanase, subunit A, domain 1"/>
    <property type="match status" value="1"/>
</dbReference>
<dbReference type="CDD" id="cd13926">
    <property type="entry name" value="N-acetylmuramidase_GH108"/>
    <property type="match status" value="1"/>
</dbReference>
<dbReference type="Pfam" id="PF09374">
    <property type="entry name" value="PG_binding_3"/>
    <property type="match status" value="1"/>
</dbReference>
<evidence type="ECO:0000313" key="4">
    <source>
        <dbReference type="Proteomes" id="UP000252733"/>
    </source>
</evidence>
<protein>
    <submittedName>
        <fullName evidence="3">Putative peptidoglycan binding protein</fullName>
    </submittedName>
</protein>